<dbReference type="Proteomes" id="UP001281147">
    <property type="component" value="Unassembled WGS sequence"/>
</dbReference>
<dbReference type="EMBL" id="JAUTXU010000157">
    <property type="protein sequence ID" value="KAK3702992.1"/>
    <property type="molecule type" value="Genomic_DNA"/>
</dbReference>
<accession>A0ACC3MSS1</accession>
<organism evidence="1 2">
    <name type="scientific">Vermiconidia calcicola</name>
    <dbReference type="NCBI Taxonomy" id="1690605"/>
    <lineage>
        <taxon>Eukaryota</taxon>
        <taxon>Fungi</taxon>
        <taxon>Dikarya</taxon>
        <taxon>Ascomycota</taxon>
        <taxon>Pezizomycotina</taxon>
        <taxon>Dothideomycetes</taxon>
        <taxon>Dothideomycetidae</taxon>
        <taxon>Mycosphaerellales</taxon>
        <taxon>Extremaceae</taxon>
        <taxon>Vermiconidia</taxon>
    </lineage>
</organism>
<sequence>MGQTASRRLTTMNKKLADVPGFEDLAAATSMDEADAQAWVESVTKYLRTWKKDCIDNLASRNAILEHIGEDRQQWQARAAEIAEACTDGKLIDTDTSDLDPIGRCAQTACQIVLYGDATGDLARATYDSVRRHTWALDLMFCVVADFKANAHGYFVPVLGYPQPRMHAANACMRRDGEKHPQMAKQSALAMYATSNANEAREYSESTTGANVDEVVGSHDLETAKEGVRTTRSKKPKRAALATGSSSKGEAGSIASALGPDAGEYGVRVTGSMMSKATTKPADNNSTGEADEEDEEIDPEVSKPIAGTSRGSKRARAEVKSAPKKRPRRKQSPEPDDIPAHGEIAEQFRRPASYKEPPADTITELRSQLGQLKSRHFAACTDWGRKNDQKHAEVEMWKKRWEVSDARFYHEFEEAVTKNVANSKREVEAEKARADAEKARADAAEYNLETAQAGVALFKTELAMSKEKFSIFNRKPAKGTTSTVNQHGNVALTTEIASLQAQKADLEAQLAAQKTSLEAQLKAQKKKATKEKQHDLATISLLSGIAQRESDKVEAQAYDDEWIGARIYTSPTIKQLEQNFEAERAWTSYRRSHAAQAFGEQKARLNEARKEVQRLKEKCGEASPGPYARSSNFQKGQK</sequence>
<evidence type="ECO:0000313" key="2">
    <source>
        <dbReference type="Proteomes" id="UP001281147"/>
    </source>
</evidence>
<proteinExistence type="predicted"/>
<keyword evidence="2" id="KW-1185">Reference proteome</keyword>
<protein>
    <submittedName>
        <fullName evidence="1">Uncharacterized protein</fullName>
    </submittedName>
</protein>
<name>A0ACC3MSS1_9PEZI</name>
<comment type="caution">
    <text evidence="1">The sequence shown here is derived from an EMBL/GenBank/DDBJ whole genome shotgun (WGS) entry which is preliminary data.</text>
</comment>
<reference evidence="1" key="1">
    <citation type="submission" date="2023-07" db="EMBL/GenBank/DDBJ databases">
        <title>Black Yeasts Isolated from many extreme environments.</title>
        <authorList>
            <person name="Coleine C."/>
            <person name="Stajich J.E."/>
            <person name="Selbmann L."/>
        </authorList>
    </citation>
    <scope>NUCLEOTIDE SEQUENCE</scope>
    <source>
        <strain evidence="1">CCFEE 5714</strain>
    </source>
</reference>
<evidence type="ECO:0000313" key="1">
    <source>
        <dbReference type="EMBL" id="KAK3702992.1"/>
    </source>
</evidence>
<gene>
    <name evidence="1" type="ORF">LTR37_014722</name>
</gene>